<dbReference type="Proteomes" id="UP000053144">
    <property type="component" value="Chromosome 9"/>
</dbReference>
<dbReference type="PANTHER" id="PTHR33178:SF3">
    <property type="entry name" value="STRESS-RESPONSE A_B BARREL DOMAIN-CONTAINING PROTEIN UP3"/>
    <property type="match status" value="1"/>
</dbReference>
<gene>
    <name evidence="1" type="ORF">LR48_Vigan09g045300</name>
</gene>
<proteinExistence type="predicted"/>
<name>A0A0L9VAV9_PHAAN</name>
<accession>A0A0L9VAV9</accession>
<dbReference type="InterPro" id="IPR044662">
    <property type="entry name" value="HS1/DABB1-like"/>
</dbReference>
<dbReference type="STRING" id="3914.A0A0L9VAV9"/>
<protein>
    <submittedName>
        <fullName evidence="1">Uncharacterized protein</fullName>
    </submittedName>
</protein>
<dbReference type="EMBL" id="CM003379">
    <property type="protein sequence ID" value="KOM51794.1"/>
    <property type="molecule type" value="Genomic_DNA"/>
</dbReference>
<sequence>MGSPLGQPTQPRVLRLERTTNLEGSSMAQQRRDGDTTGAQGHGGCYCSCGRGTRVQGHDNQIGFIFFFLFSRFLDGVYACSLFLNEITGEVFLYNRSCLVDHGRRYFDFDEELIFLLSVTVIKENLFLDDIMVVDWVTDGLSNLVPPPGSALCVNFLKLKEGAVGDEVLGVVRGILENFKQISEFSFGENFSPGRAKGFTISSLAVFVGPTKLEVVDSNKELVNYQ</sequence>
<dbReference type="Gramene" id="KOM51794">
    <property type="protein sequence ID" value="KOM51794"/>
    <property type="gene ID" value="LR48_Vigan09g045300"/>
</dbReference>
<evidence type="ECO:0000313" key="1">
    <source>
        <dbReference type="EMBL" id="KOM51794.1"/>
    </source>
</evidence>
<evidence type="ECO:0000313" key="2">
    <source>
        <dbReference type="Proteomes" id="UP000053144"/>
    </source>
</evidence>
<dbReference type="AlphaFoldDB" id="A0A0L9VAV9"/>
<dbReference type="PANTHER" id="PTHR33178">
    <property type="match status" value="1"/>
</dbReference>
<organism evidence="1 2">
    <name type="scientific">Phaseolus angularis</name>
    <name type="common">Azuki bean</name>
    <name type="synonym">Vigna angularis</name>
    <dbReference type="NCBI Taxonomy" id="3914"/>
    <lineage>
        <taxon>Eukaryota</taxon>
        <taxon>Viridiplantae</taxon>
        <taxon>Streptophyta</taxon>
        <taxon>Embryophyta</taxon>
        <taxon>Tracheophyta</taxon>
        <taxon>Spermatophyta</taxon>
        <taxon>Magnoliopsida</taxon>
        <taxon>eudicotyledons</taxon>
        <taxon>Gunneridae</taxon>
        <taxon>Pentapetalae</taxon>
        <taxon>rosids</taxon>
        <taxon>fabids</taxon>
        <taxon>Fabales</taxon>
        <taxon>Fabaceae</taxon>
        <taxon>Papilionoideae</taxon>
        <taxon>50 kb inversion clade</taxon>
        <taxon>NPAAA clade</taxon>
        <taxon>indigoferoid/millettioid clade</taxon>
        <taxon>Phaseoleae</taxon>
        <taxon>Vigna</taxon>
    </lineage>
</organism>
<reference evidence="2" key="1">
    <citation type="journal article" date="2015" name="Proc. Natl. Acad. Sci. U.S.A.">
        <title>Genome sequencing of adzuki bean (Vigna angularis) provides insight into high starch and low fat accumulation and domestication.</title>
        <authorList>
            <person name="Yang K."/>
            <person name="Tian Z."/>
            <person name="Chen C."/>
            <person name="Luo L."/>
            <person name="Zhao B."/>
            <person name="Wang Z."/>
            <person name="Yu L."/>
            <person name="Li Y."/>
            <person name="Sun Y."/>
            <person name="Li W."/>
            <person name="Chen Y."/>
            <person name="Li Y."/>
            <person name="Zhang Y."/>
            <person name="Ai D."/>
            <person name="Zhao J."/>
            <person name="Shang C."/>
            <person name="Ma Y."/>
            <person name="Wu B."/>
            <person name="Wang M."/>
            <person name="Gao L."/>
            <person name="Sun D."/>
            <person name="Zhang P."/>
            <person name="Guo F."/>
            <person name="Wang W."/>
            <person name="Li Y."/>
            <person name="Wang J."/>
            <person name="Varshney R.K."/>
            <person name="Wang J."/>
            <person name="Ling H.Q."/>
            <person name="Wan P."/>
        </authorList>
    </citation>
    <scope>NUCLEOTIDE SEQUENCE</scope>
    <source>
        <strain evidence="2">cv. Jingnong 6</strain>
    </source>
</reference>